<evidence type="ECO:0000256" key="5">
    <source>
        <dbReference type="ARBA" id="ARBA00022833"/>
    </source>
</evidence>
<dbReference type="InterPro" id="IPR028427">
    <property type="entry name" value="Met_Sox_Rdtase_MsrB"/>
</dbReference>
<evidence type="ECO:0000259" key="9">
    <source>
        <dbReference type="PROSITE" id="PS51790"/>
    </source>
</evidence>
<dbReference type="Gene3D" id="2.170.150.20">
    <property type="entry name" value="Peptide methionine sulfoxide reductase"/>
    <property type="match status" value="1"/>
</dbReference>
<reference evidence="10" key="1">
    <citation type="journal article" date="2023" name="Comput. Struct. Biotechnol. J.">
        <title>Discovery of a novel marine Bacteroidetes with a rich repertoire of carbohydrate-active enzymes.</title>
        <authorList>
            <person name="Chen B."/>
            <person name="Liu G."/>
            <person name="Chen Q."/>
            <person name="Wang H."/>
            <person name="Liu L."/>
            <person name="Tang K."/>
        </authorList>
    </citation>
    <scope>NUCLEOTIDE SEQUENCE</scope>
    <source>
        <strain evidence="10">TK19036</strain>
    </source>
</reference>
<evidence type="ECO:0000256" key="7">
    <source>
        <dbReference type="ARBA" id="ARBA00048488"/>
    </source>
</evidence>
<evidence type="ECO:0000256" key="4">
    <source>
        <dbReference type="ARBA" id="ARBA00022723"/>
    </source>
</evidence>
<dbReference type="EMBL" id="CP120682">
    <property type="protein sequence ID" value="WKN38242.1"/>
    <property type="molecule type" value="Genomic_DNA"/>
</dbReference>
<keyword evidence="6 10" id="KW-0560">Oxidoreductase</keyword>
<dbReference type="InterPro" id="IPR002579">
    <property type="entry name" value="Met_Sox_Rdtase_MsrB_dom"/>
</dbReference>
<dbReference type="GO" id="GO:0030091">
    <property type="term" value="P:protein repair"/>
    <property type="evidence" value="ECO:0007669"/>
    <property type="project" value="InterPro"/>
</dbReference>
<keyword evidence="4" id="KW-0479">Metal-binding</keyword>
<evidence type="ECO:0000313" key="10">
    <source>
        <dbReference type="EMBL" id="WKN38242.1"/>
    </source>
</evidence>
<reference evidence="10" key="2">
    <citation type="journal article" date="2024" name="Antonie Van Leeuwenhoek">
        <title>Roseihalotalea indica gen. nov., sp. nov., a halophilic Bacteroidetes from mesopelagic Southwest Indian Ocean with higher carbohydrate metabolic potential.</title>
        <authorList>
            <person name="Chen B."/>
            <person name="Zhang M."/>
            <person name="Lin D."/>
            <person name="Ye J."/>
            <person name="Tang K."/>
        </authorList>
    </citation>
    <scope>NUCLEOTIDE SEQUENCE</scope>
    <source>
        <strain evidence="10">TK19036</strain>
    </source>
</reference>
<comment type="cofactor">
    <cofactor evidence="1">
        <name>Zn(2+)</name>
        <dbReference type="ChEBI" id="CHEBI:29105"/>
    </cofactor>
</comment>
<dbReference type="PANTHER" id="PTHR10173:SF52">
    <property type="entry name" value="METHIONINE-R-SULFOXIDE REDUCTASE B1"/>
    <property type="match status" value="1"/>
</dbReference>
<dbReference type="AlphaFoldDB" id="A0AA49GNU3"/>
<dbReference type="InterPro" id="IPR011057">
    <property type="entry name" value="Mss4-like_sf"/>
</dbReference>
<organism evidence="10">
    <name type="scientific">Roseihalotalea indica</name>
    <dbReference type="NCBI Taxonomy" id="2867963"/>
    <lineage>
        <taxon>Bacteria</taxon>
        <taxon>Pseudomonadati</taxon>
        <taxon>Bacteroidota</taxon>
        <taxon>Cytophagia</taxon>
        <taxon>Cytophagales</taxon>
        <taxon>Catalimonadaceae</taxon>
        <taxon>Roseihalotalea</taxon>
    </lineage>
</organism>
<evidence type="ECO:0000256" key="6">
    <source>
        <dbReference type="ARBA" id="ARBA00023002"/>
    </source>
</evidence>
<protein>
    <recommendedName>
        <fullName evidence="3">peptide-methionine (R)-S-oxide reductase</fullName>
        <ecNumber evidence="3">1.8.4.12</ecNumber>
    </recommendedName>
</protein>
<proteinExistence type="inferred from homology"/>
<dbReference type="SUPFAM" id="SSF51316">
    <property type="entry name" value="Mss4-like"/>
    <property type="match status" value="1"/>
</dbReference>
<comment type="catalytic activity">
    <reaction evidence="7">
        <text>L-methionyl-[protein] + [thioredoxin]-disulfide + H2O = L-methionyl-(R)-S-oxide-[protein] + [thioredoxin]-dithiol</text>
        <dbReference type="Rhea" id="RHEA:24164"/>
        <dbReference type="Rhea" id="RHEA-COMP:10698"/>
        <dbReference type="Rhea" id="RHEA-COMP:10700"/>
        <dbReference type="Rhea" id="RHEA-COMP:12313"/>
        <dbReference type="Rhea" id="RHEA-COMP:12314"/>
        <dbReference type="ChEBI" id="CHEBI:15377"/>
        <dbReference type="ChEBI" id="CHEBI:16044"/>
        <dbReference type="ChEBI" id="CHEBI:29950"/>
        <dbReference type="ChEBI" id="CHEBI:45764"/>
        <dbReference type="ChEBI" id="CHEBI:50058"/>
        <dbReference type="EC" id="1.8.4.12"/>
    </reaction>
</comment>
<evidence type="ECO:0000256" key="2">
    <source>
        <dbReference type="ARBA" id="ARBA00007174"/>
    </source>
</evidence>
<dbReference type="GO" id="GO:0006979">
    <property type="term" value="P:response to oxidative stress"/>
    <property type="evidence" value="ECO:0007669"/>
    <property type="project" value="InterPro"/>
</dbReference>
<feature type="region of interest" description="Disordered" evidence="8">
    <location>
        <begin position="1"/>
        <end position="20"/>
    </location>
</feature>
<feature type="domain" description="MsrB" evidence="9">
    <location>
        <begin position="25"/>
        <end position="147"/>
    </location>
</feature>
<gene>
    <name evidence="10" type="primary">msrB</name>
    <name evidence="10" type="ORF">K4G66_05950</name>
</gene>
<keyword evidence="5" id="KW-0862">Zinc</keyword>
<accession>A0AA49GNU3</accession>
<evidence type="ECO:0000256" key="3">
    <source>
        <dbReference type="ARBA" id="ARBA00012499"/>
    </source>
</evidence>
<dbReference type="PROSITE" id="PS51790">
    <property type="entry name" value="MSRB"/>
    <property type="match status" value="1"/>
</dbReference>
<name>A0AA49GNU3_9BACT</name>
<evidence type="ECO:0000256" key="8">
    <source>
        <dbReference type="SAM" id="MobiDB-lite"/>
    </source>
</evidence>
<dbReference type="GO" id="GO:0033743">
    <property type="term" value="F:peptide-methionine (R)-S-oxide reductase activity"/>
    <property type="evidence" value="ECO:0007669"/>
    <property type="project" value="UniProtKB-EC"/>
</dbReference>
<dbReference type="PANTHER" id="PTHR10173">
    <property type="entry name" value="METHIONINE SULFOXIDE REDUCTASE"/>
    <property type="match status" value="1"/>
</dbReference>
<dbReference type="FunFam" id="2.170.150.20:FF:000001">
    <property type="entry name" value="Peptide methionine sulfoxide reductase MsrB"/>
    <property type="match status" value="1"/>
</dbReference>
<dbReference type="GO" id="GO:0005737">
    <property type="term" value="C:cytoplasm"/>
    <property type="evidence" value="ECO:0007669"/>
    <property type="project" value="TreeGrafter"/>
</dbReference>
<dbReference type="GO" id="GO:0046872">
    <property type="term" value="F:metal ion binding"/>
    <property type="evidence" value="ECO:0007669"/>
    <property type="project" value="UniProtKB-KW"/>
</dbReference>
<evidence type="ECO:0000256" key="1">
    <source>
        <dbReference type="ARBA" id="ARBA00001947"/>
    </source>
</evidence>
<dbReference type="EC" id="1.8.4.12" evidence="3"/>
<sequence length="153" mass="17069">MNWNDVIKYANQGSPEPPRRVEKSDAEWKEQLTPAQYQIARKKGTEPAFSGALCHAHEPGKYACICCDTLLFDSELKFESGSGWPSFTEPIKDNVIKYEKDTSYGMVRVEVMCNVCDGHLGHVFPDGPAPSGLRFCINSESIKLIEENEPAAK</sequence>
<dbReference type="Pfam" id="PF01641">
    <property type="entry name" value="SelR"/>
    <property type="match status" value="1"/>
</dbReference>
<comment type="similarity">
    <text evidence="2">Belongs to the MsrB Met sulfoxide reductase family.</text>
</comment>
<dbReference type="NCBIfam" id="TIGR00357">
    <property type="entry name" value="peptide-methionine (R)-S-oxide reductase MsrB"/>
    <property type="match status" value="1"/>
</dbReference>